<dbReference type="EC" id="2.3.3.16" evidence="3"/>
<dbReference type="UniPathway" id="UPA00223"/>
<dbReference type="GO" id="GO:0006099">
    <property type="term" value="P:tricarboxylic acid cycle"/>
    <property type="evidence" value="ECO:0007669"/>
    <property type="project" value="UniProtKB-UniPathway"/>
</dbReference>
<dbReference type="AlphaFoldDB" id="A0A1G2EXW8"/>
<dbReference type="PANTHER" id="PTHR11739:SF4">
    <property type="entry name" value="CITRATE SYNTHASE, PEROXISOMAL"/>
    <property type="match status" value="1"/>
</dbReference>
<comment type="similarity">
    <text evidence="2 5">Belongs to the citrate synthase family.</text>
</comment>
<dbReference type="NCBIfam" id="NF004869">
    <property type="entry name" value="PRK06224.1-6"/>
    <property type="match status" value="1"/>
</dbReference>
<evidence type="ECO:0000313" key="7">
    <source>
        <dbReference type="Proteomes" id="UP000178428"/>
    </source>
</evidence>
<protein>
    <recommendedName>
        <fullName evidence="3">citrate synthase (unknown stereospecificity)</fullName>
        <ecNumber evidence="3">2.3.3.16</ecNumber>
    </recommendedName>
</protein>
<evidence type="ECO:0000256" key="4">
    <source>
        <dbReference type="ARBA" id="ARBA00022679"/>
    </source>
</evidence>
<dbReference type="InterPro" id="IPR016143">
    <property type="entry name" value="Citrate_synth-like_sm_a-sub"/>
</dbReference>
<sequence length="238" mass="26409">MKWKTKISFDKDGEHYIRGKSLIGLIEKYSFVWALFLVILGQEPSDKEEKLMNAILVSAIDHGISTPSAYVPRIVISSGNDVNAAIASGALAVGERHGGAIEKAMRMFKNEKDASSVVSEALSKNEILPGFGHKIYKEKDPRAQALLKKAKDLGFDLIFADKAVKIEEEIRKQKGKKLPLNIDGAIAVLLCEMGFDSKTGKAFFILARMPSMIANIIEEMNEEKTYRRLNEEDVEYGG</sequence>
<dbReference type="Proteomes" id="UP000178428">
    <property type="component" value="Unassembled WGS sequence"/>
</dbReference>
<dbReference type="GO" id="GO:0036440">
    <property type="term" value="F:citrate synthase activity"/>
    <property type="evidence" value="ECO:0007669"/>
    <property type="project" value="UniProtKB-EC"/>
</dbReference>
<dbReference type="Pfam" id="PF00285">
    <property type="entry name" value="Citrate_synt"/>
    <property type="match status" value="1"/>
</dbReference>
<dbReference type="InterPro" id="IPR002020">
    <property type="entry name" value="Citrate_synthase"/>
</dbReference>
<dbReference type="InterPro" id="IPR036969">
    <property type="entry name" value="Citrate_synthase_sf"/>
</dbReference>
<accession>A0A1G2EXW8</accession>
<dbReference type="PANTHER" id="PTHR11739">
    <property type="entry name" value="CITRATE SYNTHASE"/>
    <property type="match status" value="1"/>
</dbReference>
<dbReference type="Gene3D" id="1.10.230.10">
    <property type="entry name" value="Cytochrome P450-Terp, domain 2"/>
    <property type="match status" value="1"/>
</dbReference>
<gene>
    <name evidence="6" type="ORF">A3J00_00795</name>
</gene>
<evidence type="ECO:0000256" key="2">
    <source>
        <dbReference type="ARBA" id="ARBA00010566"/>
    </source>
</evidence>
<dbReference type="STRING" id="1801725.A3J00_00795"/>
<dbReference type="Gene3D" id="1.10.580.10">
    <property type="entry name" value="Citrate Synthase, domain 1"/>
    <property type="match status" value="1"/>
</dbReference>
<dbReference type="CDD" id="cd06100">
    <property type="entry name" value="CCL_ACL-C"/>
    <property type="match status" value="1"/>
</dbReference>
<evidence type="ECO:0000313" key="6">
    <source>
        <dbReference type="EMBL" id="OGZ30191.1"/>
    </source>
</evidence>
<organism evidence="6 7">
    <name type="scientific">Candidatus Niyogibacteria bacterium RIFCSPLOWO2_02_FULL_45_13</name>
    <dbReference type="NCBI Taxonomy" id="1801725"/>
    <lineage>
        <taxon>Bacteria</taxon>
        <taxon>Candidatus Niyogiibacteriota</taxon>
    </lineage>
</organism>
<dbReference type="InterPro" id="IPR019810">
    <property type="entry name" value="Citrate_synthase_AS"/>
</dbReference>
<dbReference type="PRINTS" id="PR00143">
    <property type="entry name" value="CITRTSNTHASE"/>
</dbReference>
<proteinExistence type="inferred from homology"/>
<dbReference type="SUPFAM" id="SSF48256">
    <property type="entry name" value="Citrate synthase"/>
    <property type="match status" value="1"/>
</dbReference>
<comment type="pathway">
    <text evidence="1">Carbohydrate metabolism; tricarboxylic acid cycle.</text>
</comment>
<dbReference type="EMBL" id="MHMR01000026">
    <property type="protein sequence ID" value="OGZ30191.1"/>
    <property type="molecule type" value="Genomic_DNA"/>
</dbReference>
<keyword evidence="4 5" id="KW-0808">Transferase</keyword>
<dbReference type="PROSITE" id="PS00480">
    <property type="entry name" value="CITRATE_SYNTHASE"/>
    <property type="match status" value="1"/>
</dbReference>
<dbReference type="GO" id="GO:0005975">
    <property type="term" value="P:carbohydrate metabolic process"/>
    <property type="evidence" value="ECO:0007669"/>
    <property type="project" value="TreeGrafter"/>
</dbReference>
<comment type="caution">
    <text evidence="6">The sequence shown here is derived from an EMBL/GenBank/DDBJ whole genome shotgun (WGS) entry which is preliminary data.</text>
</comment>
<dbReference type="InterPro" id="IPR016142">
    <property type="entry name" value="Citrate_synth-like_lrg_a-sub"/>
</dbReference>
<evidence type="ECO:0000256" key="3">
    <source>
        <dbReference type="ARBA" id="ARBA00012972"/>
    </source>
</evidence>
<name>A0A1G2EXW8_9BACT</name>
<evidence type="ECO:0000256" key="1">
    <source>
        <dbReference type="ARBA" id="ARBA00005163"/>
    </source>
</evidence>
<reference evidence="6 7" key="1">
    <citation type="journal article" date="2016" name="Nat. Commun.">
        <title>Thousands of microbial genomes shed light on interconnected biogeochemical processes in an aquifer system.</title>
        <authorList>
            <person name="Anantharaman K."/>
            <person name="Brown C.T."/>
            <person name="Hug L.A."/>
            <person name="Sharon I."/>
            <person name="Castelle C.J."/>
            <person name="Probst A.J."/>
            <person name="Thomas B.C."/>
            <person name="Singh A."/>
            <person name="Wilkins M.J."/>
            <person name="Karaoz U."/>
            <person name="Brodie E.L."/>
            <person name="Williams K.H."/>
            <person name="Hubbard S.S."/>
            <person name="Banfield J.F."/>
        </authorList>
    </citation>
    <scope>NUCLEOTIDE SEQUENCE [LARGE SCALE GENOMIC DNA]</scope>
</reference>
<dbReference type="GO" id="GO:0005829">
    <property type="term" value="C:cytosol"/>
    <property type="evidence" value="ECO:0007669"/>
    <property type="project" value="TreeGrafter"/>
</dbReference>
<evidence type="ECO:0000256" key="5">
    <source>
        <dbReference type="RuleBase" id="RU003406"/>
    </source>
</evidence>